<sequence length="356" mass="41180">MSSSAENADPPEDLRRALGMVLTHNASLAGGEQKGDQPSLHQVRTMEEYRKCRYEMDLVEQDLDKLERLDNPPGFAYVVWRRWECSERLELPEGQMQGLRNGRKLDELKAEGRGLEDQLAFWKKREEVFVTDRKLEKQAFEMFTLIKHISDARWVIFQLHHAREDSTVASVLKWIQKRIAAAERDFEENYGGPRYEAEPHRSSSSSSHTGHIPIVLDHRPRLPPAPEAPSQSVFESTSEDEDPDEEDFGAPLARVSSNRPPPHSRHDRNDDEERGGRLSRPPPQSRARTSRSGSRRASTEDLPTRRPTLNREQSDVGRPRSRHGRRNEDEEHEHAERSMGRAGTYRMARRYFGREY</sequence>
<evidence type="ECO:0000313" key="3">
    <source>
        <dbReference type="Proteomes" id="UP000239560"/>
    </source>
</evidence>
<proteinExistence type="predicted"/>
<accession>A0A2T0ABW8</accession>
<feature type="compositionally biased region" description="Low complexity" evidence="1">
    <location>
        <begin position="285"/>
        <end position="296"/>
    </location>
</feature>
<feature type="region of interest" description="Disordered" evidence="1">
    <location>
        <begin position="190"/>
        <end position="356"/>
    </location>
</feature>
<name>A0A2T0ABW8_RHOTO</name>
<gene>
    <name evidence="2" type="ORF">AAT19DRAFT_13531</name>
</gene>
<evidence type="ECO:0000256" key="1">
    <source>
        <dbReference type="SAM" id="MobiDB-lite"/>
    </source>
</evidence>
<reference evidence="2 3" key="1">
    <citation type="journal article" date="2018" name="Elife">
        <title>Functional genomics of lipid metabolism in the oleaginous yeast Rhodosporidium toruloides.</title>
        <authorList>
            <person name="Coradetti S.T."/>
            <person name="Pinel D."/>
            <person name="Geiselman G."/>
            <person name="Ito M."/>
            <person name="Mondo S."/>
            <person name="Reilly M.C."/>
            <person name="Cheng Y.F."/>
            <person name="Bauer S."/>
            <person name="Grigoriev I."/>
            <person name="Gladden J.M."/>
            <person name="Simmons B.A."/>
            <person name="Brem R."/>
            <person name="Arkin A.P."/>
            <person name="Skerker J.M."/>
        </authorList>
    </citation>
    <scope>NUCLEOTIDE SEQUENCE [LARGE SCALE GENOMIC DNA]</scope>
    <source>
        <strain evidence="2 3">NBRC 0880</strain>
    </source>
</reference>
<feature type="compositionally biased region" description="Basic residues" evidence="1">
    <location>
        <begin position="347"/>
        <end position="356"/>
    </location>
</feature>
<evidence type="ECO:0000313" key="2">
    <source>
        <dbReference type="EMBL" id="PRQ75474.1"/>
    </source>
</evidence>
<dbReference type="EMBL" id="LCTV02000004">
    <property type="protein sequence ID" value="PRQ75474.1"/>
    <property type="molecule type" value="Genomic_DNA"/>
</dbReference>
<dbReference type="Proteomes" id="UP000239560">
    <property type="component" value="Unassembled WGS sequence"/>
</dbReference>
<feature type="compositionally biased region" description="Basic and acidic residues" evidence="1">
    <location>
        <begin position="267"/>
        <end position="276"/>
    </location>
</feature>
<comment type="caution">
    <text evidence="2">The sequence shown here is derived from an EMBL/GenBank/DDBJ whole genome shotgun (WGS) entry which is preliminary data.</text>
</comment>
<protein>
    <submittedName>
        <fullName evidence="2">Uncharacterized protein</fullName>
    </submittedName>
</protein>
<feature type="compositionally biased region" description="Acidic residues" evidence="1">
    <location>
        <begin position="237"/>
        <end position="248"/>
    </location>
</feature>
<dbReference type="AlphaFoldDB" id="A0A2T0ABW8"/>
<feature type="compositionally biased region" description="Basic and acidic residues" evidence="1">
    <location>
        <begin position="326"/>
        <end position="339"/>
    </location>
</feature>
<organism evidence="2 3">
    <name type="scientific">Rhodotorula toruloides</name>
    <name type="common">Yeast</name>
    <name type="synonym">Rhodosporidium toruloides</name>
    <dbReference type="NCBI Taxonomy" id="5286"/>
    <lineage>
        <taxon>Eukaryota</taxon>
        <taxon>Fungi</taxon>
        <taxon>Dikarya</taxon>
        <taxon>Basidiomycota</taxon>
        <taxon>Pucciniomycotina</taxon>
        <taxon>Microbotryomycetes</taxon>
        <taxon>Sporidiobolales</taxon>
        <taxon>Sporidiobolaceae</taxon>
        <taxon>Rhodotorula</taxon>
    </lineage>
</organism>
<dbReference type="OrthoDB" id="10363477at2759"/>